<dbReference type="OrthoDB" id="9977944at2"/>
<sequence length="210" mass="21808">MTFGPSPRRLAPIKVVGMMASPGELDIALRAVARLPLPPEGGRLEVGPGCVHVVPGHDDRAARIYTGAAIFVLALALRVQGCSAHVRLGGSPSRPATIFFTRPRPPMPRDRRLAAALEAPAPAARLTGVTRAELERAAAVEGARLRFTGRDRAVLSTRGNGPADQLAAGMALARVLLSAASRGVPVRFLPTGAEDGCAQAVLVLGRAARA</sequence>
<accession>A0A558AJD3</accession>
<protein>
    <submittedName>
        <fullName evidence="1">Uncharacterized protein</fullName>
    </submittedName>
</protein>
<gene>
    <name evidence="1" type="ORF">FNH05_32595</name>
</gene>
<dbReference type="RefSeq" id="WP_144592685.1">
    <property type="nucleotide sequence ID" value="NZ_VJWX01000541.1"/>
</dbReference>
<dbReference type="AlphaFoldDB" id="A0A558AJD3"/>
<dbReference type="Gene3D" id="3.40.109.10">
    <property type="entry name" value="NADH Oxidase"/>
    <property type="match status" value="1"/>
</dbReference>
<dbReference type="InterPro" id="IPR000415">
    <property type="entry name" value="Nitroreductase-like"/>
</dbReference>
<comment type="caution">
    <text evidence="1">The sequence shown here is derived from an EMBL/GenBank/DDBJ whole genome shotgun (WGS) entry which is preliminary data.</text>
</comment>
<reference evidence="1 2" key="1">
    <citation type="submission" date="2019-07" db="EMBL/GenBank/DDBJ databases">
        <authorList>
            <person name="Duangmal K."/>
            <person name="Teo W.F.A."/>
        </authorList>
    </citation>
    <scope>NUCLEOTIDE SEQUENCE [LARGE SCALE GENOMIC DNA]</scope>
    <source>
        <strain evidence="1 2">TBRC 6029</strain>
    </source>
</reference>
<organism evidence="1 2">
    <name type="scientific">Amycolatopsis rhizosphaerae</name>
    <dbReference type="NCBI Taxonomy" id="2053003"/>
    <lineage>
        <taxon>Bacteria</taxon>
        <taxon>Bacillati</taxon>
        <taxon>Actinomycetota</taxon>
        <taxon>Actinomycetes</taxon>
        <taxon>Pseudonocardiales</taxon>
        <taxon>Pseudonocardiaceae</taxon>
        <taxon>Amycolatopsis</taxon>
    </lineage>
</organism>
<evidence type="ECO:0000313" key="2">
    <source>
        <dbReference type="Proteomes" id="UP000320011"/>
    </source>
</evidence>
<evidence type="ECO:0000313" key="1">
    <source>
        <dbReference type="EMBL" id="TVT24372.1"/>
    </source>
</evidence>
<dbReference type="EMBL" id="VJWX01000541">
    <property type="protein sequence ID" value="TVT24372.1"/>
    <property type="molecule type" value="Genomic_DNA"/>
</dbReference>
<reference evidence="1 2" key="2">
    <citation type="submission" date="2019-08" db="EMBL/GenBank/DDBJ databases">
        <title>Amycolatopsis acidicola sp. nov., isolated from peat swamp forest soil.</title>
        <authorList>
            <person name="Srisuk N."/>
        </authorList>
    </citation>
    <scope>NUCLEOTIDE SEQUENCE [LARGE SCALE GENOMIC DNA]</scope>
    <source>
        <strain evidence="1 2">TBRC 6029</strain>
    </source>
</reference>
<keyword evidence="2" id="KW-1185">Reference proteome</keyword>
<dbReference type="GO" id="GO:0016491">
    <property type="term" value="F:oxidoreductase activity"/>
    <property type="evidence" value="ECO:0007669"/>
    <property type="project" value="InterPro"/>
</dbReference>
<name>A0A558AJD3_9PSEU</name>
<dbReference type="Proteomes" id="UP000320011">
    <property type="component" value="Unassembled WGS sequence"/>
</dbReference>
<proteinExistence type="predicted"/>